<accession>A0ABT6FPP7</accession>
<sequence length="950" mass="108866">MKINIKEILLIVFAFLVINNLQSQEKYVVNTSIDNGFALAENNNVASILYSDMDYKGVQKVILDLQKDIESVSGATPKLYTGIDNLKDFPIIVGTLGKSPIINQLIEKKLIDESNLNGKWEKFIIKTIQNPFPGIKEALVIAGSDKRGTIYGIYDLCTQIGVSPWHFWADVPAKKASKIYITPGTHTLNEPKVKYRGIFINDEAPALSGWVHENYGSFNAEFYNKVFELILRLKGNYLWPAMWGRMFYVDDPKNKDLADEYGIVMGTSHHEPLTRAHAEWKKFGTGAWDYSTNTKNLEAFWRAGMERMGNTETIVTIGMRGDGDEPMTEGTAIELLENIVKKQRGIIADVTQKDITKTPQLWALYKEVQDYYDKGMRVPEDVTLLLCDDNWGNIRKLPVPSDTLRPGGYGVYYHFDYVGGPRNYKWINTNQIERTWEQMHLAYKHGVKNIWIVNVGDLKPMELPISFFLDFAWNPEKWNANNLPDYYVQWSRSIFGNMHAEEIADILMKYTKYNSRRKPELLSAKTYSIVNYGESDRIQKEFEALSNKAKHIYEKIPKDYKDAYYQLVLFPVLASANLNNLYIETAKNNYYAAQGRALTNETAKNVKNLFANDSILTNYYHTSLANGKWNHMMSQTHIGYISWQEPRYNVMPKINHITIKDKAAMGIAIEGSNNWYPEVKEGLELPEFVSYGNETHFIEIFNSGKESFKYNIKPANNWLRFSQSKGTIKEQKRIWISLQQEKIPKGQHETYFTIQKGTEQVKVKVKINNPQQTDINGFMENDGYISMEAKNYSRSVGTENINWITVPNLGKTSSGVTTLPVTAGIEKITESSPRLEFDFHSFSSGTVKIHAYFSPTLNYNPSIGHYYGIGIDEDAPKVINFHENDNEHNWNQLVANNIKIITTKLPLDKGDHTLKYYMKNSGLVLQKIVIETQPLKESYLGPKESVEIKK</sequence>
<gene>
    <name evidence="3" type="ORF">OSR52_05025</name>
</gene>
<evidence type="ECO:0000313" key="3">
    <source>
        <dbReference type="EMBL" id="MDG3585223.1"/>
    </source>
</evidence>
<dbReference type="PANTHER" id="PTHR37842">
    <property type="match status" value="1"/>
</dbReference>
<dbReference type="SUPFAM" id="SSF55545">
    <property type="entry name" value="beta-N-acetylhexosaminidase-like domain"/>
    <property type="match status" value="1"/>
</dbReference>
<proteinExistence type="predicted"/>
<dbReference type="Gene3D" id="3.30.379.10">
    <property type="entry name" value="Chitobiase/beta-hexosaminidase domain 2-like"/>
    <property type="match status" value="1"/>
</dbReference>
<dbReference type="InterPro" id="IPR031924">
    <property type="entry name" value="GH115"/>
</dbReference>
<feature type="domain" description="Gylcosyl hydrolase 115 C-terminal" evidence="2">
    <location>
        <begin position="777"/>
        <end position="944"/>
    </location>
</feature>
<dbReference type="Pfam" id="PF15979">
    <property type="entry name" value="Glyco_hydro_115"/>
    <property type="match status" value="1"/>
</dbReference>
<dbReference type="Gene3D" id="2.60.120.1620">
    <property type="match status" value="1"/>
</dbReference>
<dbReference type="Gene3D" id="3.20.20.520">
    <property type="entry name" value="Glycosyl hydrolase family 115"/>
    <property type="match status" value="1"/>
</dbReference>
<dbReference type="RefSeq" id="WP_277899503.1">
    <property type="nucleotide sequence ID" value="NZ_JAPMUA010000002.1"/>
</dbReference>
<reference evidence="3" key="1">
    <citation type="submission" date="2022-11" db="EMBL/GenBank/DDBJ databases">
        <title>High-quality draft genome sequence of Galbibacter sp. strain CMA-7.</title>
        <authorList>
            <person name="Wei L."/>
            <person name="Dong C."/>
            <person name="Shao Z."/>
        </authorList>
    </citation>
    <scope>NUCLEOTIDE SEQUENCE</scope>
    <source>
        <strain evidence="3">CMA-7</strain>
    </source>
</reference>
<dbReference type="InterPro" id="IPR029018">
    <property type="entry name" value="Hex-like_dom2"/>
</dbReference>
<dbReference type="InterPro" id="IPR042301">
    <property type="entry name" value="GH115_sf"/>
</dbReference>
<evidence type="ECO:0000256" key="1">
    <source>
        <dbReference type="ARBA" id="ARBA00022801"/>
    </source>
</evidence>
<keyword evidence="1 3" id="KW-0378">Hydrolase</keyword>
<keyword evidence="4" id="KW-1185">Reference proteome</keyword>
<dbReference type="EMBL" id="JAPMUA010000002">
    <property type="protein sequence ID" value="MDG3585223.1"/>
    <property type="molecule type" value="Genomic_DNA"/>
</dbReference>
<protein>
    <submittedName>
        <fullName evidence="3">Glycosyl hydrolase 115 family protein</fullName>
    </submittedName>
</protein>
<dbReference type="Gene3D" id="1.20.58.2150">
    <property type="match status" value="1"/>
</dbReference>
<dbReference type="GO" id="GO:0016787">
    <property type="term" value="F:hydrolase activity"/>
    <property type="evidence" value="ECO:0007669"/>
    <property type="project" value="UniProtKB-KW"/>
</dbReference>
<dbReference type="PANTHER" id="PTHR37842:SF2">
    <property type="entry name" value="GYLCOSYL HYDROLASE 115 C-TERMINAL DOMAIN-CONTAINING PROTEIN"/>
    <property type="match status" value="1"/>
</dbReference>
<organism evidence="3 4">
    <name type="scientific">Galbibacter pacificus</name>
    <dbReference type="NCBI Taxonomy" id="2996052"/>
    <lineage>
        <taxon>Bacteria</taxon>
        <taxon>Pseudomonadati</taxon>
        <taxon>Bacteroidota</taxon>
        <taxon>Flavobacteriia</taxon>
        <taxon>Flavobacteriales</taxon>
        <taxon>Flavobacteriaceae</taxon>
        <taxon>Galbibacter</taxon>
    </lineage>
</organism>
<dbReference type="Pfam" id="PF17829">
    <property type="entry name" value="GH115_C"/>
    <property type="match status" value="1"/>
</dbReference>
<dbReference type="Proteomes" id="UP001153642">
    <property type="component" value="Unassembled WGS sequence"/>
</dbReference>
<evidence type="ECO:0000259" key="2">
    <source>
        <dbReference type="Pfam" id="PF17829"/>
    </source>
</evidence>
<dbReference type="InterPro" id="IPR041437">
    <property type="entry name" value="GH115_C"/>
</dbReference>
<name>A0ABT6FPP7_9FLAO</name>
<comment type="caution">
    <text evidence="3">The sequence shown here is derived from an EMBL/GenBank/DDBJ whole genome shotgun (WGS) entry which is preliminary data.</text>
</comment>
<evidence type="ECO:0000313" key="4">
    <source>
        <dbReference type="Proteomes" id="UP001153642"/>
    </source>
</evidence>